<evidence type="ECO:0000256" key="1">
    <source>
        <dbReference type="SAM" id="SignalP"/>
    </source>
</evidence>
<feature type="chain" id="PRO_5045632616" description="PknH-like protein" evidence="1">
    <location>
        <begin position="27"/>
        <end position="235"/>
    </location>
</feature>
<evidence type="ECO:0008006" key="4">
    <source>
        <dbReference type="Google" id="ProtNLM"/>
    </source>
</evidence>
<protein>
    <recommendedName>
        <fullName evidence="4">PknH-like protein</fullName>
    </recommendedName>
</protein>
<comment type="caution">
    <text evidence="2">The sequence shown here is derived from an EMBL/GenBank/DDBJ whole genome shotgun (WGS) entry which is preliminary data.</text>
</comment>
<reference evidence="3" key="1">
    <citation type="journal article" date="2019" name="Int. J. Syst. Evol. Microbiol.">
        <title>The Global Catalogue of Microorganisms (GCM) 10K type strain sequencing project: providing services to taxonomists for standard genome sequencing and annotation.</title>
        <authorList>
            <consortium name="The Broad Institute Genomics Platform"/>
            <consortium name="The Broad Institute Genome Sequencing Center for Infectious Disease"/>
            <person name="Wu L."/>
            <person name="Ma J."/>
        </authorList>
    </citation>
    <scope>NUCLEOTIDE SEQUENCE [LARGE SCALE GENOMIC DNA]</scope>
    <source>
        <strain evidence="3">JCM 32206</strain>
    </source>
</reference>
<accession>A0ABP8P139</accession>
<proteinExistence type="predicted"/>
<dbReference type="Proteomes" id="UP001501183">
    <property type="component" value="Unassembled WGS sequence"/>
</dbReference>
<evidence type="ECO:0000313" key="3">
    <source>
        <dbReference type="Proteomes" id="UP001501183"/>
    </source>
</evidence>
<feature type="signal peptide" evidence="1">
    <location>
        <begin position="1"/>
        <end position="26"/>
    </location>
</feature>
<sequence>MTRRFLTAGAAAVALLAAGCSSTVSGVAEPSGGSGGAAAAASERIAAPLTSMLLTPADFPAPYQAIVLPEQAIEQAAADLDGIPAGAKVDPAGCKPPAQSFGPDATAMIVGTDNAARATISVELTRVDQPLSTREAEIRECSAVTTTKDGATAKVTTTLLPAPPLNADDTMAVRQTVTSGDAAAKVTQSMLRLFGQVHDVRISATYMTFGDGKPDGAALDQVFTEAVGKVNAAGR</sequence>
<keyword evidence="1" id="KW-0732">Signal</keyword>
<dbReference type="EMBL" id="BAABFB010000029">
    <property type="protein sequence ID" value="GAA4476896.1"/>
    <property type="molecule type" value="Genomic_DNA"/>
</dbReference>
<keyword evidence="3" id="KW-1185">Reference proteome</keyword>
<name>A0ABP8P139_9NOCA</name>
<gene>
    <name evidence="2" type="ORF">GCM10023094_17880</name>
</gene>
<evidence type="ECO:0000313" key="2">
    <source>
        <dbReference type="EMBL" id="GAA4476896.1"/>
    </source>
</evidence>
<organism evidence="2 3">
    <name type="scientific">Rhodococcus olei</name>
    <dbReference type="NCBI Taxonomy" id="2161675"/>
    <lineage>
        <taxon>Bacteria</taxon>
        <taxon>Bacillati</taxon>
        <taxon>Actinomycetota</taxon>
        <taxon>Actinomycetes</taxon>
        <taxon>Mycobacteriales</taxon>
        <taxon>Nocardiaceae</taxon>
        <taxon>Rhodococcus</taxon>
    </lineage>
</organism>
<dbReference type="PROSITE" id="PS51257">
    <property type="entry name" value="PROKAR_LIPOPROTEIN"/>
    <property type="match status" value="1"/>
</dbReference>
<dbReference type="RefSeq" id="WP_345343743.1">
    <property type="nucleotide sequence ID" value="NZ_BAABFB010000029.1"/>
</dbReference>